<dbReference type="GO" id="GO:0005886">
    <property type="term" value="C:plasma membrane"/>
    <property type="evidence" value="ECO:0007669"/>
    <property type="project" value="UniProtKB-SubCell"/>
</dbReference>
<dbReference type="PANTHER" id="PTHR33406">
    <property type="entry name" value="MEMBRANE PROTEIN MJ1562-RELATED"/>
    <property type="match status" value="1"/>
</dbReference>
<dbReference type="Pfam" id="PF03176">
    <property type="entry name" value="MMPL"/>
    <property type="match status" value="2"/>
</dbReference>
<dbReference type="InterPro" id="IPR050545">
    <property type="entry name" value="Mycobact_MmpL"/>
</dbReference>
<feature type="domain" description="Membrane transport protein MMPL" evidence="8">
    <location>
        <begin position="19"/>
        <end position="347"/>
    </location>
</feature>
<keyword evidence="10" id="KW-1185">Reference proteome</keyword>
<organism evidence="9 10">
    <name type="scientific">Rhizocola hellebori</name>
    <dbReference type="NCBI Taxonomy" id="1392758"/>
    <lineage>
        <taxon>Bacteria</taxon>
        <taxon>Bacillati</taxon>
        <taxon>Actinomycetota</taxon>
        <taxon>Actinomycetes</taxon>
        <taxon>Micromonosporales</taxon>
        <taxon>Micromonosporaceae</taxon>
        <taxon>Rhizocola</taxon>
    </lineage>
</organism>
<evidence type="ECO:0000313" key="9">
    <source>
        <dbReference type="EMBL" id="GIH09378.1"/>
    </source>
</evidence>
<dbReference type="AlphaFoldDB" id="A0A8J3QEG5"/>
<evidence type="ECO:0000256" key="3">
    <source>
        <dbReference type="ARBA" id="ARBA00022475"/>
    </source>
</evidence>
<dbReference type="SUPFAM" id="SSF82866">
    <property type="entry name" value="Multidrug efflux transporter AcrB transmembrane domain"/>
    <property type="match status" value="2"/>
</dbReference>
<evidence type="ECO:0000256" key="2">
    <source>
        <dbReference type="ARBA" id="ARBA00010157"/>
    </source>
</evidence>
<sequence>MSGPSSRTTEVQKNDNSAFLPKTAEATVVLEQNKRFVDQEVMPTLVVYGRDTGLTDADKATIKRQAGSIAEHFGNKLAAPPMTEFSNDGKAAQVALLFSGSDSKTVAGYVDWVREHLAAGDLAGEGWVADGLAAHVGGLGGILTDLMEVFETVDGLLLLVTVGVILVILLVVYRSPLLPFVVLFSAGAAYTLANGVVYLLAREGIIDVSGQSSAILNVLVLGAATDYSMLMVSRFREELRKSQNRFDAMKVAWRASVEPIAASGATVILGLLCLLFSDLSSNKGLGPVGAIGIAASLAVSLTLLPAVLVLCGRVLFWPFRPAFGSAPAEDRGIWARVAGLVGKRPRAVWMVTALILLAAIGGLSRLNATGIPQTEGFINRTDSVAAQELISAHFPGGTGSPAQVVVRQEKLAETVRVIQSTPGVSAVAPYTGAFVPGAPPKVVDGLVRIDAVLADPADSAAATATLTKLRANVHAIEGAQAKVGGFTAINYDVQTTSQRDRTLIIPLVLGVIFLILMLLLRSIVAPVLLIATVVLSYLATLGISGIVFTDLLGFPGADSSYPLFAFVFLVALGVDYNIFLMTRVREEAAKLGHRAGTLRGLSVTGGVITSAGVVLAATFAALGVLPIVFVFQIAFAVAFGVLLDTLLVRSLLVPALTVDIGRFVWWPGKLRKTSP</sequence>
<proteinExistence type="inferred from homology"/>
<evidence type="ECO:0000313" key="10">
    <source>
        <dbReference type="Proteomes" id="UP000612899"/>
    </source>
</evidence>
<feature type="transmembrane region" description="Helical" evidence="7">
    <location>
        <begin position="251"/>
        <end position="277"/>
    </location>
</feature>
<protein>
    <submittedName>
        <fullName evidence="9">Membrane protein</fullName>
    </submittedName>
</protein>
<feature type="transmembrane region" description="Helical" evidence="7">
    <location>
        <begin position="527"/>
        <end position="548"/>
    </location>
</feature>
<dbReference type="Proteomes" id="UP000612899">
    <property type="component" value="Unassembled WGS sequence"/>
</dbReference>
<keyword evidence="4 7" id="KW-0812">Transmembrane</keyword>
<feature type="transmembrane region" description="Helical" evidence="7">
    <location>
        <begin position="503"/>
        <end position="520"/>
    </location>
</feature>
<evidence type="ECO:0000256" key="4">
    <source>
        <dbReference type="ARBA" id="ARBA00022692"/>
    </source>
</evidence>
<comment type="subcellular location">
    <subcellularLocation>
        <location evidence="1">Cell membrane</location>
        <topology evidence="1">Multi-pass membrane protein</topology>
    </subcellularLocation>
</comment>
<evidence type="ECO:0000256" key="6">
    <source>
        <dbReference type="ARBA" id="ARBA00023136"/>
    </source>
</evidence>
<accession>A0A8J3QEG5</accession>
<feature type="transmembrane region" description="Helical" evidence="7">
    <location>
        <begin position="155"/>
        <end position="173"/>
    </location>
</feature>
<evidence type="ECO:0000256" key="5">
    <source>
        <dbReference type="ARBA" id="ARBA00022989"/>
    </source>
</evidence>
<feature type="transmembrane region" description="Helical" evidence="7">
    <location>
        <begin position="180"/>
        <end position="201"/>
    </location>
</feature>
<comment type="caution">
    <text evidence="9">The sequence shown here is derived from an EMBL/GenBank/DDBJ whole genome shotgun (WGS) entry which is preliminary data.</text>
</comment>
<dbReference type="Gene3D" id="1.20.1640.10">
    <property type="entry name" value="Multidrug efflux transporter AcrB transmembrane domain"/>
    <property type="match status" value="2"/>
</dbReference>
<evidence type="ECO:0000259" key="8">
    <source>
        <dbReference type="Pfam" id="PF03176"/>
    </source>
</evidence>
<feature type="domain" description="Membrane transport protein MMPL" evidence="8">
    <location>
        <begin position="381"/>
        <end position="672"/>
    </location>
</feature>
<name>A0A8J3QEG5_9ACTN</name>
<evidence type="ECO:0000256" key="1">
    <source>
        <dbReference type="ARBA" id="ARBA00004651"/>
    </source>
</evidence>
<dbReference type="PANTHER" id="PTHR33406:SF6">
    <property type="entry name" value="MEMBRANE PROTEIN YDGH-RELATED"/>
    <property type="match status" value="1"/>
</dbReference>
<dbReference type="InterPro" id="IPR004869">
    <property type="entry name" value="MMPL_dom"/>
</dbReference>
<feature type="transmembrane region" description="Helical" evidence="7">
    <location>
        <begin position="347"/>
        <end position="366"/>
    </location>
</feature>
<feature type="transmembrane region" description="Helical" evidence="7">
    <location>
        <begin position="601"/>
        <end position="621"/>
    </location>
</feature>
<keyword evidence="3" id="KW-1003">Cell membrane</keyword>
<comment type="similarity">
    <text evidence="2">Belongs to the resistance-nodulation-cell division (RND) (TC 2.A.6) family. MmpL subfamily.</text>
</comment>
<feature type="transmembrane region" description="Helical" evidence="7">
    <location>
        <begin position="289"/>
        <end position="311"/>
    </location>
</feature>
<feature type="transmembrane region" description="Helical" evidence="7">
    <location>
        <begin position="627"/>
        <end position="647"/>
    </location>
</feature>
<feature type="transmembrane region" description="Helical" evidence="7">
    <location>
        <begin position="560"/>
        <end position="580"/>
    </location>
</feature>
<keyword evidence="5 7" id="KW-1133">Transmembrane helix</keyword>
<dbReference type="EMBL" id="BONY01000066">
    <property type="protein sequence ID" value="GIH09378.1"/>
    <property type="molecule type" value="Genomic_DNA"/>
</dbReference>
<reference evidence="9" key="1">
    <citation type="submission" date="2021-01" db="EMBL/GenBank/DDBJ databases">
        <title>Whole genome shotgun sequence of Rhizocola hellebori NBRC 109834.</title>
        <authorList>
            <person name="Komaki H."/>
            <person name="Tamura T."/>
        </authorList>
    </citation>
    <scope>NUCLEOTIDE SEQUENCE</scope>
    <source>
        <strain evidence="9">NBRC 109834</strain>
    </source>
</reference>
<evidence type="ECO:0000256" key="7">
    <source>
        <dbReference type="SAM" id="Phobius"/>
    </source>
</evidence>
<keyword evidence="6 7" id="KW-0472">Membrane</keyword>
<feature type="transmembrane region" description="Helical" evidence="7">
    <location>
        <begin position="213"/>
        <end position="230"/>
    </location>
</feature>
<gene>
    <name evidence="9" type="ORF">Rhe02_74450</name>
</gene>